<evidence type="ECO:0000259" key="1">
    <source>
        <dbReference type="Pfam" id="PF00501"/>
    </source>
</evidence>
<protein>
    <submittedName>
        <fullName evidence="3">AMP-binding protein</fullName>
    </submittedName>
</protein>
<dbReference type="InterPro" id="IPR045851">
    <property type="entry name" value="AMP-bd_C_sf"/>
</dbReference>
<sequence length="407" mass="43269">MGTELHELTHEQPQVIHGGRGPSALAHLMAKLQPEFHSWQEGKPVRPLFLVEPGTDLHQAADEASTLGIPQGTALLMRTSGSTTGTGKIVAIRFDQLYASATATHQALRGEGVWLADLPYHHIAGFQTAFRSLLAGDIPQAVPLHDTAITAKIVAEAAQRGPVYLSVVPTQLRSILESPELIDTLLPVLLLTGGAATAPSTLAQARAAGLTIATSYGMTETCGGCIYDGYPIGDTQISCDTTGRISLSGSMVASGYLGNVDPDAFSTDDTGRRTHHTKDVGRIGPAGQCEIMGRIDDAITTGGLTVMPRLIEDAIAAEYGADSVVVGVPSERWGHSVVAVVDSPSPLAQHTVRSRLKERLGEGWAPARVYDITSFGGTWPLTASGKIDRRELTRRLTEWENTHGIHE</sequence>
<reference evidence="3 4" key="1">
    <citation type="submission" date="2023-03" db="EMBL/GenBank/DDBJ databases">
        <title>Complete genome of Arcanobacterium canis strain DSM 25104 isolated in 2010 from a canine otitis externa in Germany.</title>
        <authorList>
            <person name="Borowiak M."/>
            <person name="Kreitlow A."/>
            <person name="Malorny B."/>
            <person name="Laemmler C."/>
            <person name="Prenger-Berninghoff E."/>
            <person name="Ploetz M."/>
            <person name="Abdulmawjood A."/>
        </authorList>
    </citation>
    <scope>NUCLEOTIDE SEQUENCE [LARGE SCALE GENOMIC DNA]</scope>
    <source>
        <strain evidence="3 4">DSM 25104</strain>
    </source>
</reference>
<evidence type="ECO:0000259" key="2">
    <source>
        <dbReference type="Pfam" id="PF13193"/>
    </source>
</evidence>
<dbReference type="Pfam" id="PF00501">
    <property type="entry name" value="AMP-binding"/>
    <property type="match status" value="1"/>
</dbReference>
<dbReference type="SUPFAM" id="SSF56801">
    <property type="entry name" value="Acetyl-CoA synthetase-like"/>
    <property type="match status" value="1"/>
</dbReference>
<dbReference type="Pfam" id="PF13193">
    <property type="entry name" value="AMP-binding_C"/>
    <property type="match status" value="1"/>
</dbReference>
<accession>A0ABY8G292</accession>
<evidence type="ECO:0000313" key="3">
    <source>
        <dbReference type="EMBL" id="WFM83099.1"/>
    </source>
</evidence>
<dbReference type="EMBL" id="CP121208">
    <property type="protein sequence ID" value="WFM83099.1"/>
    <property type="molecule type" value="Genomic_DNA"/>
</dbReference>
<organism evidence="3 4">
    <name type="scientific">Arcanobacterium canis</name>
    <dbReference type="NCBI Taxonomy" id="999183"/>
    <lineage>
        <taxon>Bacteria</taxon>
        <taxon>Bacillati</taxon>
        <taxon>Actinomycetota</taxon>
        <taxon>Actinomycetes</taxon>
        <taxon>Actinomycetales</taxon>
        <taxon>Actinomycetaceae</taxon>
        <taxon>Arcanobacterium</taxon>
    </lineage>
</organism>
<dbReference type="PANTHER" id="PTHR43201">
    <property type="entry name" value="ACYL-COA SYNTHETASE"/>
    <property type="match status" value="1"/>
</dbReference>
<dbReference type="InterPro" id="IPR000873">
    <property type="entry name" value="AMP-dep_synth/lig_dom"/>
</dbReference>
<name>A0ABY8G292_9ACTO</name>
<evidence type="ECO:0000313" key="4">
    <source>
        <dbReference type="Proteomes" id="UP001215216"/>
    </source>
</evidence>
<feature type="domain" description="AMP-binding enzyme C-terminal" evidence="2">
    <location>
        <begin position="321"/>
        <end position="386"/>
    </location>
</feature>
<dbReference type="Gene3D" id="3.40.50.12780">
    <property type="entry name" value="N-terminal domain of ligase-like"/>
    <property type="match status" value="1"/>
</dbReference>
<proteinExistence type="predicted"/>
<feature type="domain" description="AMP-dependent synthetase/ligase" evidence="1">
    <location>
        <begin position="70"/>
        <end position="233"/>
    </location>
</feature>
<dbReference type="Gene3D" id="3.30.300.30">
    <property type="match status" value="1"/>
</dbReference>
<dbReference type="PANTHER" id="PTHR43201:SF32">
    <property type="entry name" value="2-SUCCINYLBENZOATE--COA LIGASE, CHLOROPLASTIC_PEROXISOMAL"/>
    <property type="match status" value="1"/>
</dbReference>
<dbReference type="RefSeq" id="WP_278012525.1">
    <property type="nucleotide sequence ID" value="NZ_CP121208.1"/>
</dbReference>
<dbReference type="InterPro" id="IPR042099">
    <property type="entry name" value="ANL_N_sf"/>
</dbReference>
<keyword evidence="4" id="KW-1185">Reference proteome</keyword>
<dbReference type="Proteomes" id="UP001215216">
    <property type="component" value="Chromosome"/>
</dbReference>
<dbReference type="InterPro" id="IPR025110">
    <property type="entry name" value="AMP-bd_C"/>
</dbReference>
<gene>
    <name evidence="3" type="ORF">P7079_06810</name>
</gene>